<evidence type="ECO:0000256" key="6">
    <source>
        <dbReference type="ARBA" id="ARBA00023049"/>
    </source>
</evidence>
<dbReference type="GO" id="GO:0005886">
    <property type="term" value="C:plasma membrane"/>
    <property type="evidence" value="ECO:0007669"/>
    <property type="project" value="TreeGrafter"/>
</dbReference>
<dbReference type="EMBL" id="CAHIKZ030000361">
    <property type="protein sequence ID" value="CAE1170264.1"/>
    <property type="molecule type" value="Genomic_DNA"/>
</dbReference>
<evidence type="ECO:0000256" key="2">
    <source>
        <dbReference type="ARBA" id="ARBA00022670"/>
    </source>
</evidence>
<dbReference type="EC" id="3.4.24.11" evidence="10"/>
<dbReference type="Pfam" id="PF01431">
    <property type="entry name" value="Peptidase_M13"/>
    <property type="match status" value="1"/>
</dbReference>
<dbReference type="OrthoDB" id="6475849at2759"/>
<keyword evidence="11" id="KW-1185">Reference proteome</keyword>
<dbReference type="CDD" id="cd08662">
    <property type="entry name" value="M13"/>
    <property type="match status" value="1"/>
</dbReference>
<dbReference type="InterPro" id="IPR000718">
    <property type="entry name" value="Peptidase_M13"/>
</dbReference>
<name>A0A812B4R4_ACAPH</name>
<evidence type="ECO:0000259" key="9">
    <source>
        <dbReference type="Pfam" id="PF05649"/>
    </source>
</evidence>
<dbReference type="GO" id="GO:0004222">
    <property type="term" value="F:metalloendopeptidase activity"/>
    <property type="evidence" value="ECO:0007669"/>
    <property type="project" value="UniProtKB-EC"/>
</dbReference>
<evidence type="ECO:0000256" key="5">
    <source>
        <dbReference type="ARBA" id="ARBA00022833"/>
    </source>
</evidence>
<feature type="transmembrane region" description="Helical" evidence="7">
    <location>
        <begin position="35"/>
        <end position="57"/>
    </location>
</feature>
<dbReference type="GO" id="GO:0046872">
    <property type="term" value="F:metal ion binding"/>
    <property type="evidence" value="ECO:0007669"/>
    <property type="project" value="UniProtKB-KW"/>
</dbReference>
<evidence type="ECO:0000256" key="4">
    <source>
        <dbReference type="ARBA" id="ARBA00022801"/>
    </source>
</evidence>
<sequence length="741" mass="85658">MNPDSKNIEDPVFVQVHIPGEKNHLEKKWTNREKYLLAVCIFLLIAFVAFVSVAFIFKENSHNQEIVCLSDDCIKTAAELLNDIDFSVDPCEDFYTYACGKWNKRNLIPEDAPAFGNIIKQRNQLQKTLKQILEVPVRPNEANATSKAKLFFDSCMNKTQIELVNDKPFLDVLTSFGGWPIVDQGWKDDQFNTEVALARMYREFHTSVILHFTVSADDKNSSVNIIQMENGPLGMPSRDYYLETSETIYIKAYEDFIVGVAELLGANINNTRKQVQDVIEFETQLANITIPAEERHDVERLYTKLSVQQLKRLSPGFDWLKYFQSIIPVEVSEEEQLVTFVPDYLKNMADLLSKTNKRTIANYAIWMLINEMIQHLTEKYIHLKYEYKKVLEGITQEKPRWEKCITFVNNNMGMAVSAMFIQNNFKKESKEAALEMITNIRNAFTELLKENTWMDQETKYFAREKVHTMKDRIGYPEFILEKPKLDELYKSLTVKPGQYFENVHRIMRYKAAEEVNKLREPVDKDKWWQSPAVVNAFYDPNTNNMVFPAGILQPVFYSQHYPKSLNYGGIGVVIGHEITHGFDDNGRQYDKDGNLKQWWKNETIDAFNKQAMCMVTQYSSYILEQIGLHIKGKNTLGENIADNGGLKQAHWAYNQWVKDNGPELPLPGINLTHEQLFFLNYARIWCGKMRDEEALNVIRTEGHSPGPIRVKGPLSNSKEFAKAYKCPLGSGMNPVEKCCVW</sequence>
<evidence type="ECO:0000256" key="1">
    <source>
        <dbReference type="ARBA" id="ARBA00001947"/>
    </source>
</evidence>
<dbReference type="Gene3D" id="1.10.1380.10">
    <property type="entry name" value="Neutral endopeptidase , domain2"/>
    <property type="match status" value="1"/>
</dbReference>
<reference evidence="10" key="1">
    <citation type="submission" date="2021-01" db="EMBL/GenBank/DDBJ databases">
        <authorList>
            <person name="Li R."/>
            <person name="Bekaert M."/>
        </authorList>
    </citation>
    <scope>NUCLEOTIDE SEQUENCE</scope>
    <source>
        <strain evidence="10">Farmed</strain>
    </source>
</reference>
<dbReference type="Gene3D" id="3.40.390.10">
    <property type="entry name" value="Collagenase (Catalytic Domain)"/>
    <property type="match status" value="1"/>
</dbReference>
<dbReference type="Proteomes" id="UP000597762">
    <property type="component" value="Unassembled WGS sequence"/>
</dbReference>
<dbReference type="PANTHER" id="PTHR11733:SF241">
    <property type="entry name" value="GH26575P-RELATED"/>
    <property type="match status" value="1"/>
</dbReference>
<accession>A0A812B4R4</accession>
<comment type="cofactor">
    <cofactor evidence="1">
        <name>Zn(2+)</name>
        <dbReference type="ChEBI" id="CHEBI:29105"/>
    </cofactor>
</comment>
<feature type="domain" description="Peptidase M13 C-terminal" evidence="8">
    <location>
        <begin position="535"/>
        <end position="739"/>
    </location>
</feature>
<evidence type="ECO:0000259" key="8">
    <source>
        <dbReference type="Pfam" id="PF01431"/>
    </source>
</evidence>
<dbReference type="InterPro" id="IPR008753">
    <property type="entry name" value="Peptidase_M13_N"/>
</dbReference>
<keyword evidence="7" id="KW-0812">Transmembrane</keyword>
<organism evidence="10 11">
    <name type="scientific">Acanthosepion pharaonis</name>
    <name type="common">Pharaoh cuttlefish</name>
    <name type="synonym">Sepia pharaonis</name>
    <dbReference type="NCBI Taxonomy" id="158019"/>
    <lineage>
        <taxon>Eukaryota</taxon>
        <taxon>Metazoa</taxon>
        <taxon>Spiralia</taxon>
        <taxon>Lophotrochozoa</taxon>
        <taxon>Mollusca</taxon>
        <taxon>Cephalopoda</taxon>
        <taxon>Coleoidea</taxon>
        <taxon>Decapodiformes</taxon>
        <taxon>Sepiida</taxon>
        <taxon>Sepiina</taxon>
        <taxon>Sepiidae</taxon>
        <taxon>Acanthosepion</taxon>
    </lineage>
</organism>
<keyword evidence="4 10" id="KW-0378">Hydrolase</keyword>
<comment type="caution">
    <text evidence="10">The sequence shown here is derived from an EMBL/GenBank/DDBJ whole genome shotgun (WGS) entry which is preliminary data.</text>
</comment>
<keyword evidence="7" id="KW-0472">Membrane</keyword>
<keyword evidence="7" id="KW-1133">Transmembrane helix</keyword>
<proteinExistence type="predicted"/>
<evidence type="ECO:0000313" key="10">
    <source>
        <dbReference type="EMBL" id="CAE1170264.1"/>
    </source>
</evidence>
<dbReference type="InterPro" id="IPR018497">
    <property type="entry name" value="Peptidase_M13_C"/>
</dbReference>
<dbReference type="SUPFAM" id="SSF55486">
    <property type="entry name" value="Metalloproteases ('zincins'), catalytic domain"/>
    <property type="match status" value="1"/>
</dbReference>
<dbReference type="InterPro" id="IPR024079">
    <property type="entry name" value="MetalloPept_cat_dom_sf"/>
</dbReference>
<evidence type="ECO:0000256" key="3">
    <source>
        <dbReference type="ARBA" id="ARBA00022723"/>
    </source>
</evidence>
<dbReference type="PANTHER" id="PTHR11733">
    <property type="entry name" value="ZINC METALLOPROTEASE FAMILY M13 NEPRILYSIN-RELATED"/>
    <property type="match status" value="1"/>
</dbReference>
<dbReference type="PROSITE" id="PS51885">
    <property type="entry name" value="NEPRILYSIN"/>
    <property type="match status" value="1"/>
</dbReference>
<keyword evidence="5" id="KW-0862">Zinc</keyword>
<evidence type="ECO:0000313" key="11">
    <source>
        <dbReference type="Proteomes" id="UP000597762"/>
    </source>
</evidence>
<keyword evidence="2" id="KW-0645">Protease</keyword>
<feature type="domain" description="Peptidase M13 N-terminal" evidence="9">
    <location>
        <begin position="90"/>
        <end position="476"/>
    </location>
</feature>
<dbReference type="PRINTS" id="PR00786">
    <property type="entry name" value="NEPRILYSIN"/>
</dbReference>
<dbReference type="AlphaFoldDB" id="A0A812B4R4"/>
<protein>
    <submittedName>
        <fullName evidence="10">MMEL1</fullName>
        <ecNumber evidence="10">3.4.24.11</ecNumber>
    </submittedName>
</protein>
<keyword evidence="3" id="KW-0479">Metal-binding</keyword>
<dbReference type="GO" id="GO:0016485">
    <property type="term" value="P:protein processing"/>
    <property type="evidence" value="ECO:0007669"/>
    <property type="project" value="TreeGrafter"/>
</dbReference>
<keyword evidence="6" id="KW-0482">Metalloprotease</keyword>
<gene>
    <name evidence="10" type="ORF">SPHA_11002</name>
</gene>
<dbReference type="InterPro" id="IPR042089">
    <property type="entry name" value="Peptidase_M13_dom_2"/>
</dbReference>
<dbReference type="Pfam" id="PF05649">
    <property type="entry name" value="Peptidase_M13_N"/>
    <property type="match status" value="1"/>
</dbReference>
<evidence type="ECO:0000256" key="7">
    <source>
        <dbReference type="SAM" id="Phobius"/>
    </source>
</evidence>